<dbReference type="EMBL" id="JAARLZ010000011">
    <property type="protein sequence ID" value="NII08266.1"/>
    <property type="molecule type" value="Genomic_DNA"/>
</dbReference>
<keyword evidence="2" id="KW-1185">Reference proteome</keyword>
<reference evidence="1 2" key="1">
    <citation type="submission" date="2020-03" db="EMBL/GenBank/DDBJ databases">
        <authorList>
            <person name="Lai Q."/>
        </authorList>
    </citation>
    <scope>NUCLEOTIDE SEQUENCE [LARGE SCALE GENOMIC DNA]</scope>
    <source>
        <strain evidence="1 2">CCUG 25036</strain>
    </source>
</reference>
<evidence type="ECO:0000313" key="2">
    <source>
        <dbReference type="Proteomes" id="UP000490980"/>
    </source>
</evidence>
<dbReference type="Proteomes" id="UP000490980">
    <property type="component" value="Unassembled WGS sequence"/>
</dbReference>
<evidence type="ECO:0000313" key="1">
    <source>
        <dbReference type="EMBL" id="NII08266.1"/>
    </source>
</evidence>
<dbReference type="NCBIfam" id="NF033832">
    <property type="entry name" value="sce7726_fam"/>
    <property type="match status" value="1"/>
</dbReference>
<protein>
    <submittedName>
        <fullName evidence="1">Sce7726 family protein</fullName>
    </submittedName>
</protein>
<sequence>MITERANAAIPHVQWREIAQAFTRPTLAEVAQRGCAAGVRGRLQAAGLPVPDGLSLAQVLDQALNGLRQHYRCEYVYKSTITNRIVFGRHSPRTASLHVELPVGRSIVDLAVYNGHSTAYEIKTELDSHRRLVSQTPDYLRAFERVIVVTHPQLIERYLTVLDERVGVMTLSASGSLTEVRAPFADTDRLDPSVLFRLLRSAEYRAALEAHFGPQPKLANGRQFQHFFHLWQTLPVAEAHRITKEALRARTTDQDTVAWVRQLPASWRVLGYATPLSGVQRQRLLKALS</sequence>
<accession>A0A7X5UD32</accession>
<comment type="caution">
    <text evidence="1">The sequence shown here is derived from an EMBL/GenBank/DDBJ whole genome shotgun (WGS) entry which is preliminary data.</text>
</comment>
<organism evidence="1 2">
    <name type="scientific">Luteibacter anthropi</name>
    <dbReference type="NCBI Taxonomy" id="564369"/>
    <lineage>
        <taxon>Bacteria</taxon>
        <taxon>Pseudomonadati</taxon>
        <taxon>Pseudomonadota</taxon>
        <taxon>Gammaproteobacteria</taxon>
        <taxon>Lysobacterales</taxon>
        <taxon>Rhodanobacteraceae</taxon>
        <taxon>Luteibacter</taxon>
    </lineage>
</organism>
<gene>
    <name evidence="1" type="ORF">HBF25_17920</name>
</gene>
<dbReference type="InterPro" id="IPR047729">
    <property type="entry name" value="Sce7726-like"/>
</dbReference>
<dbReference type="AlphaFoldDB" id="A0A7X5UD32"/>
<proteinExistence type="predicted"/>
<name>A0A7X5UD32_9GAMM</name>